<name>A0A444X8I9_ARAHY</name>
<sequence>MGANDYNTNSGVEFWVGHRFKSREALLHSMKNYNIWRSTKYRVVELDWLKYHVHCRQFTEGCPWSLCVALR</sequence>
<dbReference type="Pfam" id="PF03108">
    <property type="entry name" value="DBD_Tnp_Mut"/>
    <property type="match status" value="1"/>
</dbReference>
<evidence type="ECO:0000259" key="1">
    <source>
        <dbReference type="Pfam" id="PF03108"/>
    </source>
</evidence>
<evidence type="ECO:0000313" key="3">
    <source>
        <dbReference type="Proteomes" id="UP000289738"/>
    </source>
</evidence>
<dbReference type="InterPro" id="IPR004332">
    <property type="entry name" value="Transposase_MuDR"/>
</dbReference>
<reference evidence="2 3" key="1">
    <citation type="submission" date="2019-01" db="EMBL/GenBank/DDBJ databases">
        <title>Sequencing of cultivated peanut Arachis hypogaea provides insights into genome evolution and oil improvement.</title>
        <authorList>
            <person name="Chen X."/>
        </authorList>
    </citation>
    <scope>NUCLEOTIDE SEQUENCE [LARGE SCALE GENOMIC DNA]</scope>
    <source>
        <strain evidence="3">cv. Fuhuasheng</strain>
        <tissue evidence="2">Leaves</tissue>
    </source>
</reference>
<gene>
    <name evidence="2" type="ORF">Ahy_B10g105669</name>
</gene>
<keyword evidence="3" id="KW-1185">Reference proteome</keyword>
<dbReference type="Proteomes" id="UP000289738">
    <property type="component" value="Chromosome B10"/>
</dbReference>
<organism evidence="2 3">
    <name type="scientific">Arachis hypogaea</name>
    <name type="common">Peanut</name>
    <dbReference type="NCBI Taxonomy" id="3818"/>
    <lineage>
        <taxon>Eukaryota</taxon>
        <taxon>Viridiplantae</taxon>
        <taxon>Streptophyta</taxon>
        <taxon>Embryophyta</taxon>
        <taxon>Tracheophyta</taxon>
        <taxon>Spermatophyta</taxon>
        <taxon>Magnoliopsida</taxon>
        <taxon>eudicotyledons</taxon>
        <taxon>Gunneridae</taxon>
        <taxon>Pentapetalae</taxon>
        <taxon>rosids</taxon>
        <taxon>fabids</taxon>
        <taxon>Fabales</taxon>
        <taxon>Fabaceae</taxon>
        <taxon>Papilionoideae</taxon>
        <taxon>50 kb inversion clade</taxon>
        <taxon>dalbergioids sensu lato</taxon>
        <taxon>Dalbergieae</taxon>
        <taxon>Pterocarpus clade</taxon>
        <taxon>Arachis</taxon>
    </lineage>
</organism>
<feature type="domain" description="Transposase MuDR plant" evidence="1">
    <location>
        <begin position="12"/>
        <end position="69"/>
    </location>
</feature>
<proteinExistence type="predicted"/>
<dbReference type="EMBL" id="SDMP01000020">
    <property type="protein sequence ID" value="RYQ86015.1"/>
    <property type="molecule type" value="Genomic_DNA"/>
</dbReference>
<accession>A0A444X8I9</accession>
<comment type="caution">
    <text evidence="2">The sequence shown here is derived from an EMBL/GenBank/DDBJ whole genome shotgun (WGS) entry which is preliminary data.</text>
</comment>
<dbReference type="AlphaFoldDB" id="A0A444X8I9"/>
<evidence type="ECO:0000313" key="2">
    <source>
        <dbReference type="EMBL" id="RYQ86015.1"/>
    </source>
</evidence>
<protein>
    <recommendedName>
        <fullName evidence="1">Transposase MuDR plant domain-containing protein</fullName>
    </recommendedName>
</protein>